<name>A0A7W7WLZ4_9ACTN</name>
<accession>A0A7W7WLZ4</accession>
<comment type="caution">
    <text evidence="2">The sequence shown here is derived from an EMBL/GenBank/DDBJ whole genome shotgun (WGS) entry which is preliminary data.</text>
</comment>
<keyword evidence="3" id="KW-1185">Reference proteome</keyword>
<feature type="compositionally biased region" description="Basic and acidic residues" evidence="1">
    <location>
        <begin position="99"/>
        <end position="114"/>
    </location>
</feature>
<organism evidence="2 3">
    <name type="scientific">Micromonospora polyrhachis</name>
    <dbReference type="NCBI Taxonomy" id="1282883"/>
    <lineage>
        <taxon>Bacteria</taxon>
        <taxon>Bacillati</taxon>
        <taxon>Actinomycetota</taxon>
        <taxon>Actinomycetes</taxon>
        <taxon>Micromonosporales</taxon>
        <taxon>Micromonosporaceae</taxon>
        <taxon>Micromonospora</taxon>
    </lineage>
</organism>
<dbReference type="Proteomes" id="UP000578819">
    <property type="component" value="Unassembled WGS sequence"/>
</dbReference>
<evidence type="ECO:0000313" key="3">
    <source>
        <dbReference type="Proteomes" id="UP000578819"/>
    </source>
</evidence>
<sequence>MNRAGNIALAMGVGYLLGRRRKLRTALVLGVAAATGRLGKGPVARLLDGGKAENTPTEKTTDAGGPLNRLGNAGKAAARTAIGKPVDLLTERLNASAEALREGGKPKREERQPQGDEQAGRTGESG</sequence>
<evidence type="ECO:0000313" key="2">
    <source>
        <dbReference type="EMBL" id="MBB4956656.1"/>
    </source>
</evidence>
<feature type="region of interest" description="Disordered" evidence="1">
    <location>
        <begin position="42"/>
        <end position="76"/>
    </location>
</feature>
<dbReference type="RefSeq" id="WP_184532219.1">
    <property type="nucleotide sequence ID" value="NZ_JACHJW010000001.1"/>
</dbReference>
<proteinExistence type="predicted"/>
<reference evidence="2 3" key="1">
    <citation type="submission" date="2020-08" db="EMBL/GenBank/DDBJ databases">
        <title>Sequencing the genomes of 1000 actinobacteria strains.</title>
        <authorList>
            <person name="Klenk H.-P."/>
        </authorList>
    </citation>
    <scope>NUCLEOTIDE SEQUENCE [LARGE SCALE GENOMIC DNA]</scope>
    <source>
        <strain evidence="2 3">DSM 45886</strain>
    </source>
</reference>
<gene>
    <name evidence="2" type="ORF">FHR38_000389</name>
</gene>
<dbReference type="AlphaFoldDB" id="A0A7W7WLZ4"/>
<evidence type="ECO:0000256" key="1">
    <source>
        <dbReference type="SAM" id="MobiDB-lite"/>
    </source>
</evidence>
<dbReference type="EMBL" id="JACHJW010000001">
    <property type="protein sequence ID" value="MBB4956656.1"/>
    <property type="molecule type" value="Genomic_DNA"/>
</dbReference>
<protein>
    <submittedName>
        <fullName evidence="2">Uncharacterized protein</fullName>
    </submittedName>
</protein>
<feature type="region of interest" description="Disordered" evidence="1">
    <location>
        <begin position="93"/>
        <end position="126"/>
    </location>
</feature>